<dbReference type="RefSeq" id="WP_062411013.1">
    <property type="nucleotide sequence ID" value="NZ_BJCS01000017.1"/>
</dbReference>
<accession>A0A0U2UBB3</accession>
<reference evidence="1 2" key="2">
    <citation type="journal article" date="2016" name="Genome Announc.">
        <title>Complete Genome Sequences of Two Interactive Moderate Thermophiles, Paenibacillus napthalenovorans 32O-Y and Paenibacillus sp. 32O-W.</title>
        <authorList>
            <person name="Butler R.R.III."/>
            <person name="Wang J."/>
            <person name="Stark B.C."/>
            <person name="Pombert J.F."/>
        </authorList>
    </citation>
    <scope>NUCLEOTIDE SEQUENCE [LARGE SCALE GENOMIC DNA]</scope>
    <source>
        <strain evidence="1 2">32O-Y</strain>
    </source>
</reference>
<dbReference type="AlphaFoldDB" id="A0A0U2UBB3"/>
<dbReference type="OrthoDB" id="8538589at2"/>
<evidence type="ECO:0000313" key="1">
    <source>
        <dbReference type="EMBL" id="ALS23545.1"/>
    </source>
</evidence>
<evidence type="ECO:0000313" key="2">
    <source>
        <dbReference type="Proteomes" id="UP000061660"/>
    </source>
</evidence>
<dbReference type="Pfam" id="PF06094">
    <property type="entry name" value="GGACT"/>
    <property type="match status" value="1"/>
</dbReference>
<gene>
    <name evidence="1" type="ORF">IJ22_31750</name>
</gene>
<reference evidence="2" key="1">
    <citation type="submission" date="2015-12" db="EMBL/GenBank/DDBJ databases">
        <title>Complete genome sequences of two moderately thermophilic Paenibacillus species.</title>
        <authorList>
            <person name="Butler R.III."/>
            <person name="Wang J."/>
            <person name="Stark B.C."/>
            <person name="Pombert J.-F."/>
        </authorList>
    </citation>
    <scope>NUCLEOTIDE SEQUENCE [LARGE SCALE GENOMIC DNA]</scope>
    <source>
        <strain evidence="2">32O-Y</strain>
    </source>
</reference>
<protein>
    <submittedName>
        <fullName evidence="1">AIG2 family protein</fullName>
    </submittedName>
</protein>
<dbReference type="Gene3D" id="3.10.490.10">
    <property type="entry name" value="Gamma-glutamyl cyclotransferase-like"/>
    <property type="match status" value="1"/>
</dbReference>
<dbReference type="InterPro" id="IPR009288">
    <property type="entry name" value="AIG2-like_dom"/>
</dbReference>
<dbReference type="PATRIC" id="fig|162209.4.peg.3399"/>
<keyword evidence="2" id="KW-1185">Reference proteome</keyword>
<name>A0A0U2UBB3_9BACL</name>
<dbReference type="EMBL" id="CP013652">
    <property type="protein sequence ID" value="ALS23545.1"/>
    <property type="molecule type" value="Genomic_DNA"/>
</dbReference>
<sequence>MIPVFVYGTLLVGEANHHVVAPYVLSVQSGAVQGLLYDAGSYPALVLSGEHGESLVEGQWLMVTKEGLERMDELEEYYGPGKVNDYERVWIRDMLNGEREGWVYVWTDSRNCRLISRGSWRKHIREKQKSPTDVD</sequence>
<dbReference type="SUPFAM" id="SSF110857">
    <property type="entry name" value="Gamma-glutamyl cyclotransferase-like"/>
    <property type="match status" value="1"/>
</dbReference>
<proteinExistence type="predicted"/>
<dbReference type="InterPro" id="IPR036568">
    <property type="entry name" value="GGCT-like_sf"/>
</dbReference>
<dbReference type="CDD" id="cd06661">
    <property type="entry name" value="GGCT_like"/>
    <property type="match status" value="1"/>
</dbReference>
<dbReference type="STRING" id="162209.IJ22_31750"/>
<dbReference type="Proteomes" id="UP000061660">
    <property type="component" value="Chromosome"/>
</dbReference>
<dbReference type="InterPro" id="IPR013024">
    <property type="entry name" value="GGCT-like"/>
</dbReference>
<dbReference type="KEGG" id="pnp:IJ22_31750"/>
<organism evidence="1 2">
    <name type="scientific">Paenibacillus naphthalenovorans</name>
    <dbReference type="NCBI Taxonomy" id="162209"/>
    <lineage>
        <taxon>Bacteria</taxon>
        <taxon>Bacillati</taxon>
        <taxon>Bacillota</taxon>
        <taxon>Bacilli</taxon>
        <taxon>Bacillales</taxon>
        <taxon>Paenibacillaceae</taxon>
        <taxon>Paenibacillus</taxon>
    </lineage>
</organism>